<feature type="transmembrane region" description="Helical" evidence="1">
    <location>
        <begin position="170"/>
        <end position="201"/>
    </location>
</feature>
<name>A0A4Q9DF92_9BACL</name>
<evidence type="ECO:0000313" key="3">
    <source>
        <dbReference type="Proteomes" id="UP000293142"/>
    </source>
</evidence>
<feature type="transmembrane region" description="Helical" evidence="1">
    <location>
        <begin position="81"/>
        <end position="107"/>
    </location>
</feature>
<sequence length="203" mass="22607">MTWRHMVTQLGRMKHYIIASCAVFFVGLVLGFGFSGSYQHFIEMQMKALQELAKSAASKSHPQMSLFWLIFWNNVSTSFKIIGLGVFFGVLPLFFLLANGLLLGYVASDQASKQSVMLFIKGILPHGVIEIPAIILAAALGIRLGALVLKSFFRFFNPAKDQRTEKELRPFIASLVPFGLLLVVALFVAAVIESTITYWLVKM</sequence>
<feature type="transmembrane region" description="Helical" evidence="1">
    <location>
        <begin position="127"/>
        <end position="149"/>
    </location>
</feature>
<keyword evidence="3" id="KW-1185">Reference proteome</keyword>
<dbReference type="EMBL" id="SIRE01000040">
    <property type="protein sequence ID" value="TBL69226.1"/>
    <property type="molecule type" value="Genomic_DNA"/>
</dbReference>
<dbReference type="Proteomes" id="UP000293142">
    <property type="component" value="Unassembled WGS sequence"/>
</dbReference>
<keyword evidence="1" id="KW-0472">Membrane</keyword>
<dbReference type="OrthoDB" id="161024at2"/>
<keyword evidence="1" id="KW-0812">Transmembrane</keyword>
<accession>A0A4Q9DF92</accession>
<dbReference type="PANTHER" id="PTHR35337">
    <property type="entry name" value="SLR1478 PROTEIN"/>
    <property type="match status" value="1"/>
</dbReference>
<organism evidence="2 3">
    <name type="scientific">Paenibacillus thalictri</name>
    <dbReference type="NCBI Taxonomy" id="2527873"/>
    <lineage>
        <taxon>Bacteria</taxon>
        <taxon>Bacillati</taxon>
        <taxon>Bacillota</taxon>
        <taxon>Bacilli</taxon>
        <taxon>Bacillales</taxon>
        <taxon>Paenibacillaceae</taxon>
        <taxon>Paenibacillus</taxon>
    </lineage>
</organism>
<dbReference type="RefSeq" id="WP_131018565.1">
    <property type="nucleotide sequence ID" value="NZ_SIRE01000040.1"/>
</dbReference>
<dbReference type="AlphaFoldDB" id="A0A4Q9DF92"/>
<feature type="transmembrane region" description="Helical" evidence="1">
    <location>
        <begin position="16"/>
        <end position="38"/>
    </location>
</feature>
<reference evidence="2 3" key="1">
    <citation type="submission" date="2019-02" db="EMBL/GenBank/DDBJ databases">
        <title>Paenibacillus sp. nov., isolated from surface-sterilized tissue of Thalictrum simplex L.</title>
        <authorList>
            <person name="Tuo L."/>
        </authorList>
    </citation>
    <scope>NUCLEOTIDE SEQUENCE [LARGE SCALE GENOMIC DNA]</scope>
    <source>
        <strain evidence="2 3">N2SHLJ1</strain>
    </source>
</reference>
<keyword evidence="1" id="KW-1133">Transmembrane helix</keyword>
<protein>
    <submittedName>
        <fullName evidence="2">Stage II sporulation protein M</fullName>
    </submittedName>
</protein>
<dbReference type="PANTHER" id="PTHR35337:SF1">
    <property type="entry name" value="SLR1478 PROTEIN"/>
    <property type="match status" value="1"/>
</dbReference>
<proteinExistence type="predicted"/>
<dbReference type="InterPro" id="IPR002798">
    <property type="entry name" value="SpoIIM-like"/>
</dbReference>
<evidence type="ECO:0000313" key="2">
    <source>
        <dbReference type="EMBL" id="TBL69226.1"/>
    </source>
</evidence>
<gene>
    <name evidence="2" type="ORF">EYB31_36825</name>
</gene>
<evidence type="ECO:0000256" key="1">
    <source>
        <dbReference type="SAM" id="Phobius"/>
    </source>
</evidence>
<comment type="caution">
    <text evidence="2">The sequence shown here is derived from an EMBL/GenBank/DDBJ whole genome shotgun (WGS) entry which is preliminary data.</text>
</comment>
<dbReference type="Pfam" id="PF01944">
    <property type="entry name" value="SpoIIM"/>
    <property type="match status" value="1"/>
</dbReference>